<organism evidence="2 3">
    <name type="scientific">Homo sapiens</name>
    <name type="common">Human</name>
    <dbReference type="NCBI Taxonomy" id="9606"/>
    <lineage>
        <taxon>Eukaryota</taxon>
        <taxon>Metazoa</taxon>
        <taxon>Chordata</taxon>
        <taxon>Craniata</taxon>
        <taxon>Vertebrata</taxon>
        <taxon>Euteleostomi</taxon>
        <taxon>Mammalia</taxon>
        <taxon>Eutheria</taxon>
        <taxon>Euarchontoglires</taxon>
        <taxon>Primates</taxon>
        <taxon>Haplorrhini</taxon>
        <taxon>Catarrhini</taxon>
        <taxon>Hominidae</taxon>
        <taxon>Homo</taxon>
    </lineage>
</organism>
<dbReference type="OrthoDB" id="10043504at2759"/>
<dbReference type="EMBL" id="AL353751">
    <property type="status" value="NOT_ANNOTATED_CDS"/>
    <property type="molecule type" value="Genomic_DNA"/>
</dbReference>
<name>A0A7P0Z4G0_HUMAN</name>
<dbReference type="Bgee" id="ENSG00000119917">
    <property type="expression patterns" value="Expressed in trigeminal ganglion and 194 other cell types or tissues"/>
</dbReference>
<evidence type="ECO:0000313" key="3">
    <source>
        <dbReference type="Proteomes" id="UP000005640"/>
    </source>
</evidence>
<dbReference type="Proteomes" id="UP000005640">
    <property type="component" value="Chromosome 10"/>
</dbReference>
<gene>
    <name evidence="2" type="primary">IFIT3</name>
</gene>
<dbReference type="AlphaFoldDB" id="A0A7P0Z4G0"/>
<keyword evidence="3" id="KW-1185">Reference proteome</keyword>
<dbReference type="GeneTree" id="ENSGT00950000182946"/>
<feature type="region of interest" description="Disordered" evidence="1">
    <location>
        <begin position="1"/>
        <end position="25"/>
    </location>
</feature>
<reference evidence="2" key="2">
    <citation type="journal article" date="2004" name="Nature">
        <title>The DNA sequence and comparative analysis of human chromosome 10.</title>
        <authorList>
            <person name="Deloukas P."/>
            <person name="Earthrowl M.E."/>
            <person name="Grafham D.V."/>
            <person name="Rubenfield M."/>
            <person name="French L."/>
            <person name="Steward C.A."/>
            <person name="Sims S.K."/>
            <person name="Jones M.C."/>
            <person name="Searle S."/>
            <person name="Scott C."/>
            <person name="Howe K."/>
            <person name="Hunt S.E."/>
            <person name="Andrews T.D."/>
            <person name="Gilbert J.G."/>
            <person name="Swarbreck D."/>
            <person name="Ashurst J.L."/>
            <person name="Taylor A."/>
            <person name="Battles J."/>
            <person name="Bird C.P."/>
            <person name="Ainscough R."/>
            <person name="Almeida J.P."/>
            <person name="Ashwell R.I."/>
            <person name="Ambrose K.D."/>
            <person name="Babbage A.K."/>
            <person name="Bagguley C.L."/>
            <person name="Bailey J."/>
            <person name="Banerjee R."/>
            <person name="Bates K."/>
            <person name="Beasley H."/>
            <person name="Bray-Allen S."/>
            <person name="Brown A.J."/>
            <person name="Brown J.Y."/>
            <person name="Burford D.C."/>
            <person name="Burrill W."/>
            <person name="Burton J."/>
            <person name="Cahill P."/>
            <person name="Camire D."/>
            <person name="Carter N.P."/>
            <person name="Chapman J.C."/>
            <person name="Clark S.Y."/>
            <person name="Clarke G."/>
            <person name="Clee C.M."/>
            <person name="Clegg S."/>
            <person name="Corby N."/>
            <person name="Coulson A."/>
            <person name="Dhami P."/>
            <person name="Dutta I."/>
            <person name="Dunn M."/>
            <person name="Faulkner L."/>
            <person name="Frankish A."/>
            <person name="Frankland J.A."/>
            <person name="Garner P."/>
            <person name="Garnett J."/>
            <person name="Gribble S."/>
            <person name="Griffiths C."/>
            <person name="Grocock R."/>
            <person name="Gustafson E."/>
            <person name="Hammond S."/>
            <person name="Harley J.L."/>
            <person name="Hart E."/>
            <person name="Heath P.D."/>
            <person name="Ho T.P."/>
            <person name="Hopkins B."/>
            <person name="Horne J."/>
            <person name="Howden P.J."/>
            <person name="Huckle E."/>
            <person name="Hynds C."/>
            <person name="Johnson C."/>
            <person name="Johnson D."/>
            <person name="Kana A."/>
            <person name="Kay M."/>
            <person name="Kimberley A.M."/>
            <person name="Kershaw J.K."/>
            <person name="Kokkinaki M."/>
            <person name="Laird G.K."/>
            <person name="Lawlor S."/>
            <person name="Lee H.M."/>
            <person name="Leongamornlert D.A."/>
            <person name="Laird G."/>
            <person name="Lloyd C."/>
            <person name="Lloyd D.M."/>
            <person name="Loveland J."/>
            <person name="Lovell J."/>
            <person name="McLaren S."/>
            <person name="McLay K.E."/>
            <person name="McMurray A."/>
            <person name="Mashreghi-Mohammadi M."/>
            <person name="Matthews L."/>
            <person name="Milne S."/>
            <person name="Nickerson T."/>
            <person name="Nguyen M."/>
            <person name="Overton-Larty E."/>
            <person name="Palmer S.A."/>
            <person name="Pearce A.V."/>
            <person name="Peck A.I."/>
            <person name="Pelan S."/>
            <person name="Phillimore B."/>
            <person name="Porter K."/>
            <person name="Rice C.M."/>
            <person name="Rogosin A."/>
            <person name="Ross M.T."/>
            <person name="Sarafidou T."/>
            <person name="Sehra H.K."/>
            <person name="Shownkeen R."/>
            <person name="Skuce C.D."/>
            <person name="Smith M."/>
            <person name="Standring L."/>
            <person name="Sycamore N."/>
            <person name="Tester J."/>
            <person name="Thorpe A."/>
            <person name="Torcasso W."/>
            <person name="Tracey A."/>
            <person name="Tromans A."/>
            <person name="Tsolas J."/>
            <person name="Wall M."/>
            <person name="Walsh J."/>
            <person name="Wang H."/>
            <person name="Weinstock K."/>
            <person name="West A.P."/>
            <person name="Willey D.L."/>
            <person name="Whitehead S.L."/>
            <person name="Wilming L."/>
            <person name="Wray P.W."/>
            <person name="Young L."/>
            <person name="Chen Y."/>
            <person name="Lovering R.C."/>
            <person name="Moschonas N.K."/>
            <person name="Siebert R."/>
            <person name="Fechtel K."/>
            <person name="Bentley D."/>
            <person name="Durbin R."/>
            <person name="Hubbard T."/>
            <person name="Doucette-Stamm L."/>
            <person name="Beck S."/>
            <person name="Smith D.R."/>
            <person name="Rogers J."/>
        </authorList>
    </citation>
    <scope>NUCLEOTIDE SEQUENCE [LARGE SCALE GENOMIC DNA]</scope>
</reference>
<dbReference type="HGNC" id="HGNC:5411">
    <property type="gene designation" value="IFIT3"/>
</dbReference>
<accession>A0A7P0Z4G0</accession>
<protein>
    <submittedName>
        <fullName evidence="2">Interferon induced protein with tetratricopeptide repeats 3</fullName>
    </submittedName>
</protein>
<dbReference type="Ensembl" id="ENST00000679438.1">
    <property type="protein sequence ID" value="ENSP00000506015.1"/>
    <property type="gene ID" value="ENSG00000119917.15"/>
</dbReference>
<proteinExistence type="predicted"/>
<evidence type="ECO:0000313" key="2">
    <source>
        <dbReference type="Ensembl" id="ENSP00000506015.1"/>
    </source>
</evidence>
<dbReference type="OpenTargets" id="ENSG00000119917"/>
<reference evidence="2" key="5">
    <citation type="submission" date="2025-09" db="UniProtKB">
        <authorList>
            <consortium name="Ensembl"/>
        </authorList>
    </citation>
    <scope>IDENTIFICATION</scope>
</reference>
<evidence type="ECO:0000256" key="1">
    <source>
        <dbReference type="SAM" id="MobiDB-lite"/>
    </source>
</evidence>
<sequence>MAVSSQEAVSLHPGNQAIELSSENRKPLVMEGKKRHLHRFTNWCSQNARHNTDNLQNSRNRRNIRTTQKNYVNLDLDF</sequence>
<reference evidence="2 3" key="1">
    <citation type="journal article" date="2001" name="Nature">
        <title>Initial sequencing and analysis of the human genome.</title>
        <authorList>
            <consortium name="International Human Genome Sequencing Consortium"/>
            <person name="Lander E.S."/>
            <person name="Linton L.M."/>
            <person name="Birren B."/>
            <person name="Nusbaum C."/>
            <person name="Zody M.C."/>
            <person name="Baldwin J."/>
            <person name="Devon K."/>
            <person name="Dewar K."/>
            <person name="Doyle M."/>
            <person name="FitzHugh W."/>
            <person name="Funke R."/>
            <person name="Gage D."/>
            <person name="Harris K."/>
            <person name="Heaford A."/>
            <person name="Howland J."/>
            <person name="Kann L."/>
            <person name="Lehoczky J."/>
            <person name="LeVine R."/>
            <person name="McEwan P."/>
            <person name="McKernan K."/>
            <person name="Meldrim J."/>
            <person name="Mesirov J.P."/>
            <person name="Miranda C."/>
            <person name="Morris W."/>
            <person name="Naylor J."/>
            <person name="Raymond C."/>
            <person name="Rosetti M."/>
            <person name="Santos R."/>
            <person name="Sheridan A."/>
            <person name="Sougnez C."/>
            <person name="Stange-Thomann N."/>
            <person name="Stojanovic N."/>
            <person name="Subramanian A."/>
            <person name="Wyman D."/>
            <person name="Rogers J."/>
            <person name="Sulston J."/>
            <person name="Ainscough R."/>
            <person name="Beck S."/>
            <person name="Bentley D."/>
            <person name="Burton J."/>
            <person name="Clee C."/>
            <person name="Carter N."/>
            <person name="Coulson A."/>
            <person name="Deadman R."/>
            <person name="Deloukas P."/>
            <person name="Dunham A."/>
            <person name="Dunham I."/>
            <person name="Durbin R."/>
            <person name="French L."/>
            <person name="Grafham D."/>
            <person name="Gregory S."/>
            <person name="Hubbard T."/>
            <person name="Humphray S."/>
            <person name="Hunt A."/>
            <person name="Jones M."/>
            <person name="Lloyd C."/>
            <person name="McMurray A."/>
            <person name="Matthews L."/>
            <person name="Mercer S."/>
            <person name="Milne S."/>
            <person name="Mullikin J.C."/>
            <person name="Mungall A."/>
            <person name="Plumb R."/>
            <person name="Ross M."/>
            <person name="Shownkeen R."/>
            <person name="Sims S."/>
            <person name="Waterston R.H."/>
            <person name="Wilson R.K."/>
            <person name="Hillier L.W."/>
            <person name="McPherson J.D."/>
            <person name="Marra M.A."/>
            <person name="Mardis E.R."/>
            <person name="Fulton L.A."/>
            <person name="Chinwalla A.T."/>
            <person name="Pepin K.H."/>
            <person name="Gish W.R."/>
            <person name="Chissoe S.L."/>
            <person name="Wendl M.C."/>
            <person name="Delehaunty K.D."/>
            <person name="Miner T.L."/>
            <person name="Delehaunty A."/>
            <person name="Kramer J.B."/>
            <person name="Cook L.L."/>
            <person name="Fulton R.S."/>
            <person name="Johnson D.L."/>
            <person name="Minx P.J."/>
            <person name="Clifton S.W."/>
            <person name="Hawkins T."/>
            <person name="Branscomb E."/>
            <person name="Predki P."/>
            <person name="Richardson P."/>
            <person name="Wenning S."/>
            <person name="Slezak T."/>
            <person name="Doggett N."/>
            <person name="Cheng J.F."/>
            <person name="Olsen A."/>
            <person name="Lucas S."/>
            <person name="Elkin C."/>
            <person name="Uberbacher E."/>
            <person name="Frazier M."/>
            <person name="Gibbs R.A."/>
            <person name="Muzny D.M."/>
            <person name="Scherer S.E."/>
            <person name="Bouck J.B."/>
            <person name="Sodergren E.J."/>
            <person name="Worley K.C."/>
            <person name="Rives C.M."/>
            <person name="Gorrell J.H."/>
            <person name="Metzker M.L."/>
            <person name="Naylor S.L."/>
            <person name="Kucherlapati R.S."/>
            <person name="Nelson D.L."/>
            <person name="Weinstock G.M."/>
            <person name="Sakaki Y."/>
            <person name="Fujiyama A."/>
            <person name="Hattori M."/>
            <person name="Yada T."/>
            <person name="Toyoda A."/>
            <person name="Itoh T."/>
            <person name="Kawagoe C."/>
            <person name="Watanabe H."/>
            <person name="Totoki Y."/>
            <person name="Taylor T."/>
            <person name="Weissenbach J."/>
            <person name="Heilig R."/>
            <person name="Saurin W."/>
            <person name="Artiguenave F."/>
            <person name="Brottier P."/>
            <person name="Bruls T."/>
            <person name="Pelletier E."/>
            <person name="Robert C."/>
            <person name="Wincker P."/>
            <person name="Smith D.R."/>
            <person name="Doucette-Stamm L."/>
            <person name="Rubenfield M."/>
            <person name="Weinstock K."/>
            <person name="Lee H.M."/>
            <person name="Dubois J."/>
            <person name="Rosenthal A."/>
            <person name="Platzer M."/>
            <person name="Nyakatura G."/>
            <person name="Taudien S."/>
            <person name="Rump A."/>
            <person name="Yang H."/>
            <person name="Yu J."/>
            <person name="Wang J."/>
            <person name="Huang G."/>
            <person name="Gu J."/>
            <person name="Hood L."/>
            <person name="Rowen L."/>
            <person name="Madan A."/>
            <person name="Qin S."/>
            <person name="Davis R.W."/>
            <person name="Federspiel N.A."/>
            <person name="Abola A.P."/>
            <person name="Proctor M.J."/>
            <person name="Myers R.M."/>
            <person name="Schmutz J."/>
            <person name="Dickson M."/>
            <person name="Grimwood J."/>
            <person name="Cox D.R."/>
            <person name="Olson M.V."/>
            <person name="Kaul R."/>
            <person name="Raymond C."/>
            <person name="Shimizu N."/>
            <person name="Kawasaki K."/>
            <person name="Minoshima S."/>
            <person name="Evans G.A."/>
            <person name="Athanasiou M."/>
            <person name="Schultz R."/>
            <person name="Roe B.A."/>
            <person name="Chen F."/>
            <person name="Pan H."/>
            <person name="Ramser J."/>
            <person name="Lehrach H."/>
            <person name="Reinhardt R."/>
            <person name="McCombie W.R."/>
            <person name="de la Bastide M."/>
            <person name="Dedhia N."/>
            <person name="Blocker H."/>
            <person name="Hornischer K."/>
            <person name="Nordsiek G."/>
            <person name="Agarwala R."/>
            <person name="Aravind L."/>
            <person name="Bailey J.A."/>
            <person name="Bateman A."/>
            <person name="Batzoglou S."/>
            <person name="Birney E."/>
            <person name="Bork P."/>
            <person name="Brown D.G."/>
            <person name="Burge C.B."/>
            <person name="Cerutti L."/>
            <person name="Chen H.C."/>
            <person name="Church D."/>
            <person name="Clamp M."/>
            <person name="Copley R.R."/>
            <person name="Doerks T."/>
            <person name="Eddy S.R."/>
            <person name="Eichler E.E."/>
            <person name="Furey T.S."/>
            <person name="Galagan J."/>
            <person name="Gilbert J.G."/>
            <person name="Harmon C."/>
            <person name="Hayashizaki Y."/>
            <person name="Haussler D."/>
            <person name="Hermjakob H."/>
            <person name="Hokamp K."/>
            <person name="Jang W."/>
            <person name="Johnson L.S."/>
            <person name="Jones T.A."/>
            <person name="Kasif S."/>
            <person name="Kaspryzk A."/>
            <person name="Kennedy S."/>
            <person name="Kent W.J."/>
            <person name="Kitts P."/>
            <person name="Koonin E.V."/>
            <person name="Korf I."/>
            <person name="Kulp D."/>
            <person name="Lancet D."/>
            <person name="Lowe T.M."/>
            <person name="McLysaght A."/>
            <person name="Mikkelsen T."/>
            <person name="Moran J.V."/>
            <person name="Mulder N."/>
            <person name="Pollara V.J."/>
            <person name="Ponting C.P."/>
            <person name="Schuler G."/>
            <person name="Schultz J."/>
            <person name="Slater G."/>
            <person name="Smit A.F."/>
            <person name="Stupka E."/>
            <person name="Szustakowski J."/>
            <person name="Thierry-Mieg D."/>
            <person name="Thierry-Mieg J."/>
            <person name="Wagner L."/>
            <person name="Wallis J."/>
            <person name="Wheeler R."/>
            <person name="Williams A."/>
            <person name="Wolf Y.I."/>
            <person name="Wolfe K.H."/>
            <person name="Yang S.P."/>
            <person name="Yeh R.F."/>
            <person name="Collins F."/>
            <person name="Guyer M.S."/>
            <person name="Peterson J."/>
            <person name="Felsenfeld A."/>
            <person name="Wetterstrand K.A."/>
            <person name="Patrinos A."/>
            <person name="Morgan M.J."/>
            <person name="de Jong P."/>
            <person name="Catanese J.J."/>
            <person name="Osoegawa K."/>
            <person name="Shizuya H."/>
            <person name="Choi S."/>
            <person name="Chen Y.J."/>
        </authorList>
    </citation>
    <scope>NUCLEOTIDE SEQUENCE [LARGE SCALE GENOMIC DNA]</scope>
</reference>
<reference evidence="2" key="4">
    <citation type="submission" date="2025-08" db="UniProtKB">
        <authorList>
            <consortium name="Ensembl"/>
        </authorList>
    </citation>
    <scope>IDENTIFICATION</scope>
</reference>
<reference evidence="2 3" key="3">
    <citation type="journal article" date="2004" name="Nature">
        <title>Finishing the euchromatic sequence of the human genome.</title>
        <authorList>
            <consortium name="International Human Genome Sequencing Consortium"/>
        </authorList>
    </citation>
    <scope>NUCLEOTIDE SEQUENCE [LARGE SCALE GENOMIC DNA]</scope>
</reference>